<protein>
    <submittedName>
        <fullName evidence="1">Uncharacterized protein</fullName>
    </submittedName>
</protein>
<evidence type="ECO:0000313" key="1">
    <source>
        <dbReference type="EMBL" id="TCO47551.1"/>
    </source>
</evidence>
<keyword evidence="2" id="KW-1185">Reference proteome</keyword>
<reference evidence="1 2" key="1">
    <citation type="journal article" date="2015" name="Stand. Genomic Sci.">
        <title>Genomic Encyclopedia of Bacterial and Archaeal Type Strains, Phase III: the genomes of soil and plant-associated and newly described type strains.</title>
        <authorList>
            <person name="Whitman W.B."/>
            <person name="Woyke T."/>
            <person name="Klenk H.P."/>
            <person name="Zhou Y."/>
            <person name="Lilburn T.G."/>
            <person name="Beck B.J."/>
            <person name="De Vos P."/>
            <person name="Vandamme P."/>
            <person name="Eisen J.A."/>
            <person name="Garrity G."/>
            <person name="Hugenholtz P."/>
            <person name="Kyrpides N.C."/>
        </authorList>
    </citation>
    <scope>NUCLEOTIDE SEQUENCE [LARGE SCALE GENOMIC DNA]</scope>
    <source>
        <strain evidence="1 2">VKM Ac-2541</strain>
    </source>
</reference>
<accession>A0A4R2IQA2</accession>
<dbReference type="Proteomes" id="UP000295573">
    <property type="component" value="Unassembled WGS sequence"/>
</dbReference>
<sequence length="47" mass="5425">MIALLALVVLIYWGLSRNHRRQLRPTAFNGPPDRDLERLVADLRALN</sequence>
<evidence type="ECO:0000313" key="2">
    <source>
        <dbReference type="Proteomes" id="UP000295573"/>
    </source>
</evidence>
<gene>
    <name evidence="1" type="ORF">EV646_105104</name>
</gene>
<proteinExistence type="predicted"/>
<dbReference type="RefSeq" id="WP_158290968.1">
    <property type="nucleotide sequence ID" value="NZ_SLWR01000005.1"/>
</dbReference>
<comment type="caution">
    <text evidence="1">The sequence shown here is derived from an EMBL/GenBank/DDBJ whole genome shotgun (WGS) entry which is preliminary data.</text>
</comment>
<name>A0A4R2IQA2_9ACTN</name>
<organism evidence="1 2">
    <name type="scientific">Kribbella antiqua</name>
    <dbReference type="NCBI Taxonomy" id="2512217"/>
    <lineage>
        <taxon>Bacteria</taxon>
        <taxon>Bacillati</taxon>
        <taxon>Actinomycetota</taxon>
        <taxon>Actinomycetes</taxon>
        <taxon>Propionibacteriales</taxon>
        <taxon>Kribbellaceae</taxon>
        <taxon>Kribbella</taxon>
    </lineage>
</organism>
<dbReference type="EMBL" id="SLWR01000005">
    <property type="protein sequence ID" value="TCO47551.1"/>
    <property type="molecule type" value="Genomic_DNA"/>
</dbReference>
<dbReference type="AlphaFoldDB" id="A0A4R2IQA2"/>